<dbReference type="AlphaFoldDB" id="A0A2W5Q0D4"/>
<dbReference type="Gene3D" id="2.40.160.100">
    <property type="match status" value="1"/>
</dbReference>
<gene>
    <name evidence="4" type="ORF">DI556_06090</name>
</gene>
<proteinExistence type="predicted"/>
<accession>A0A2W5Q0D4</accession>
<evidence type="ECO:0000259" key="3">
    <source>
        <dbReference type="Pfam" id="PF13372"/>
    </source>
</evidence>
<protein>
    <recommendedName>
        <fullName evidence="3">Alginate export domain-containing protein</fullName>
    </recommendedName>
</protein>
<dbReference type="EMBL" id="QFPW01000003">
    <property type="protein sequence ID" value="PZQ50687.1"/>
    <property type="molecule type" value="Genomic_DNA"/>
</dbReference>
<dbReference type="Pfam" id="PF13372">
    <property type="entry name" value="Alginate_exp"/>
    <property type="match status" value="1"/>
</dbReference>
<dbReference type="InterPro" id="IPR053728">
    <property type="entry name" value="Alginate_Permeability_Chnl"/>
</dbReference>
<sequence>MLRLASGTLATLLISPMAVPSAAALERDDLAVDFVLGWKSEYERDFDLDADDPEDMNAHEMTLRADVDYRPTEWLRAYLEIEAGVTFEDTEGEEEDVAEKLQVNQAYLSFSDLPSEDSELVFGRFLYRDWREWLIDENLDGARFVHEPGDLVIDVSVSRASLVRRDLLDEDTTGDQINNFVAIAEYELSEDLWLLGYGIYRDDRSDEGEEGRPFYFGLRSHGPLTDGLTHWLDLAAVRGTDGEEPLSGHAATGGLTYTFEDAPAAPRVTLGYAWASGDDDPDDGRNRNFRQTGMQSNEGRFGESAKFRYYGETFDPELSNMSILTAAIGASPAEGLSVDLVYNRYWQVEAADFLRDAAIDADPNGTSTDLGQEIDLVVGYEPNDTWETKFILGYFKPGDAFRSSSGDSADDAVYAQFEIDFRF</sequence>
<feature type="region of interest" description="Disordered" evidence="1">
    <location>
        <begin position="275"/>
        <end position="297"/>
    </location>
</feature>
<feature type="signal peptide" evidence="2">
    <location>
        <begin position="1"/>
        <end position="23"/>
    </location>
</feature>
<comment type="caution">
    <text evidence="4">The sequence shown here is derived from an EMBL/GenBank/DDBJ whole genome shotgun (WGS) entry which is preliminary data.</text>
</comment>
<name>A0A2W5Q0D4_RHOSU</name>
<feature type="chain" id="PRO_5016169942" description="Alginate export domain-containing protein" evidence="2">
    <location>
        <begin position="24"/>
        <end position="423"/>
    </location>
</feature>
<evidence type="ECO:0000313" key="4">
    <source>
        <dbReference type="EMBL" id="PZQ50687.1"/>
    </source>
</evidence>
<evidence type="ECO:0000256" key="2">
    <source>
        <dbReference type="SAM" id="SignalP"/>
    </source>
</evidence>
<feature type="domain" description="Alginate export" evidence="3">
    <location>
        <begin position="37"/>
        <end position="413"/>
    </location>
</feature>
<reference evidence="4 5" key="1">
    <citation type="submission" date="2017-08" db="EMBL/GenBank/DDBJ databases">
        <title>Infants hospitalized years apart are colonized by the same room-sourced microbial strains.</title>
        <authorList>
            <person name="Brooks B."/>
            <person name="Olm M.R."/>
            <person name="Firek B.A."/>
            <person name="Baker R."/>
            <person name="Thomas B.C."/>
            <person name="Morowitz M.J."/>
            <person name="Banfield J.F."/>
        </authorList>
    </citation>
    <scope>NUCLEOTIDE SEQUENCE [LARGE SCALE GENOMIC DNA]</scope>
    <source>
        <strain evidence="4">S2_005_002_R2_34</strain>
    </source>
</reference>
<dbReference type="Proteomes" id="UP000249185">
    <property type="component" value="Unassembled WGS sequence"/>
</dbReference>
<dbReference type="InterPro" id="IPR025388">
    <property type="entry name" value="Alginate_export_dom"/>
</dbReference>
<evidence type="ECO:0000313" key="5">
    <source>
        <dbReference type="Proteomes" id="UP000249185"/>
    </source>
</evidence>
<organism evidence="4 5">
    <name type="scientific">Rhodovulum sulfidophilum</name>
    <name type="common">Rhodobacter sulfidophilus</name>
    <dbReference type="NCBI Taxonomy" id="35806"/>
    <lineage>
        <taxon>Bacteria</taxon>
        <taxon>Pseudomonadati</taxon>
        <taxon>Pseudomonadota</taxon>
        <taxon>Alphaproteobacteria</taxon>
        <taxon>Rhodobacterales</taxon>
        <taxon>Paracoccaceae</taxon>
        <taxon>Rhodovulum</taxon>
    </lineage>
</organism>
<keyword evidence="2" id="KW-0732">Signal</keyword>
<evidence type="ECO:0000256" key="1">
    <source>
        <dbReference type="SAM" id="MobiDB-lite"/>
    </source>
</evidence>